<dbReference type="Proteomes" id="UP000737391">
    <property type="component" value="Unassembled WGS sequence"/>
</dbReference>
<comment type="caution">
    <text evidence="3">The sequence shown here is derived from an EMBL/GenBank/DDBJ whole genome shotgun (WGS) entry which is preliminary data.</text>
</comment>
<keyword evidence="4" id="KW-1185">Reference proteome</keyword>
<keyword evidence="2" id="KW-0472">Membrane</keyword>
<keyword evidence="2" id="KW-1133">Transmembrane helix</keyword>
<feature type="region of interest" description="Disordered" evidence="1">
    <location>
        <begin position="216"/>
        <end position="236"/>
    </location>
</feature>
<name>A0A9P5AZ78_9HYPO</name>
<evidence type="ECO:0000256" key="2">
    <source>
        <dbReference type="SAM" id="Phobius"/>
    </source>
</evidence>
<sequence length="236" mass="27133">MKKNDVIAIIIIILFIILAGVSFVLQTWLAMRAMTHNSDFLVPDLIEKASKLSIDDLDTNKSVNSISRYQEFPYAHFYAGRFKGRDRPDKTSPEYYERVRKALKALKGKYLEHSWNNFILDPHDRMEFGEGILDNIEAFIPLSNEFYPFPSYKSQDTLNKKLFKNRMRLAEIKGLIETGRRSLARLEDSDSFIQLRKELVEYHEEVAANCHFCDVSDKSSSSASTDSGGTSRTIDD</sequence>
<reference evidence="3" key="1">
    <citation type="submission" date="2020-01" db="EMBL/GenBank/DDBJ databases">
        <title>Identification and distribution of gene clusters putatively required for synthesis of sphingolipid metabolism inhibitors in phylogenetically diverse species of the filamentous fungus Fusarium.</title>
        <authorList>
            <person name="Kim H.-S."/>
            <person name="Busman M."/>
            <person name="Brown D.W."/>
            <person name="Divon H."/>
            <person name="Uhlig S."/>
            <person name="Proctor R.H."/>
        </authorList>
    </citation>
    <scope>NUCLEOTIDE SEQUENCE</scope>
    <source>
        <strain evidence="3">NRRL 31653</strain>
    </source>
</reference>
<accession>A0A9P5AZ78</accession>
<evidence type="ECO:0000313" key="3">
    <source>
        <dbReference type="EMBL" id="KAF4487798.1"/>
    </source>
</evidence>
<organism evidence="3 4">
    <name type="scientific">Fusarium agapanthi</name>
    <dbReference type="NCBI Taxonomy" id="1803897"/>
    <lineage>
        <taxon>Eukaryota</taxon>
        <taxon>Fungi</taxon>
        <taxon>Dikarya</taxon>
        <taxon>Ascomycota</taxon>
        <taxon>Pezizomycotina</taxon>
        <taxon>Sordariomycetes</taxon>
        <taxon>Hypocreomycetidae</taxon>
        <taxon>Hypocreales</taxon>
        <taxon>Nectriaceae</taxon>
        <taxon>Fusarium</taxon>
        <taxon>Fusarium fujikuroi species complex</taxon>
    </lineage>
</organism>
<feature type="compositionally biased region" description="Low complexity" evidence="1">
    <location>
        <begin position="218"/>
        <end position="236"/>
    </location>
</feature>
<dbReference type="OrthoDB" id="5038898at2759"/>
<dbReference type="AlphaFoldDB" id="A0A9P5AZ78"/>
<feature type="transmembrane region" description="Helical" evidence="2">
    <location>
        <begin position="6"/>
        <end position="25"/>
    </location>
</feature>
<protein>
    <submittedName>
        <fullName evidence="3">Uncharacterized protein</fullName>
    </submittedName>
</protein>
<gene>
    <name evidence="3" type="ORF">FAGAP_11344</name>
</gene>
<proteinExistence type="predicted"/>
<evidence type="ECO:0000313" key="4">
    <source>
        <dbReference type="Proteomes" id="UP000737391"/>
    </source>
</evidence>
<evidence type="ECO:0000256" key="1">
    <source>
        <dbReference type="SAM" id="MobiDB-lite"/>
    </source>
</evidence>
<keyword evidence="2" id="KW-0812">Transmembrane</keyword>
<dbReference type="EMBL" id="LUFC02001049">
    <property type="protein sequence ID" value="KAF4487798.1"/>
    <property type="molecule type" value="Genomic_DNA"/>
</dbReference>